<dbReference type="HAMAP" id="MF_02128">
    <property type="entry name" value="TMP_kinase"/>
    <property type="match status" value="1"/>
</dbReference>
<accession>B8KWB4</accession>
<comment type="similarity">
    <text evidence="2">Belongs to the thiamine-monophosphate kinase family.</text>
</comment>
<evidence type="ECO:0000256" key="1">
    <source>
        <dbReference type="ARBA" id="ARBA00022977"/>
    </source>
</evidence>
<evidence type="ECO:0000259" key="3">
    <source>
        <dbReference type="Pfam" id="PF00586"/>
    </source>
</evidence>
<feature type="binding site" evidence="2">
    <location>
        <position position="266"/>
    </location>
    <ligand>
        <name>substrate</name>
    </ligand>
</feature>
<organism evidence="5 6">
    <name type="scientific">Luminiphilus syltensis NOR5-1B</name>
    <dbReference type="NCBI Taxonomy" id="565045"/>
    <lineage>
        <taxon>Bacteria</taxon>
        <taxon>Pseudomonadati</taxon>
        <taxon>Pseudomonadota</taxon>
        <taxon>Gammaproteobacteria</taxon>
        <taxon>Cellvibrionales</taxon>
        <taxon>Halieaceae</taxon>
        <taxon>Luminiphilus</taxon>
    </lineage>
</organism>
<dbReference type="AlphaFoldDB" id="B8KWB4"/>
<dbReference type="SUPFAM" id="SSF55326">
    <property type="entry name" value="PurM N-terminal domain-like"/>
    <property type="match status" value="1"/>
</dbReference>
<comment type="pathway">
    <text evidence="2">Cofactor biosynthesis; thiamine diphosphate biosynthesis; thiamine diphosphate from thiamine phosphate: step 1/1.</text>
</comment>
<feature type="binding site" evidence="2">
    <location>
        <position position="29"/>
    </location>
    <ligand>
        <name>Mg(2+)</name>
        <dbReference type="ChEBI" id="CHEBI:18420"/>
        <label>4</label>
    </ligand>
</feature>
<reference evidence="6" key="1">
    <citation type="journal article" date="2013" name="BMC Microbiol.">
        <title>Taxonomy and evolution of bacteriochlorophyll a-containing members of the OM60/NOR5 clade of marine gammaproteobacteria: description of Luminiphilus syltensis gen. nov., sp. nov., reclassification of Haliea rubra as Pseudohaliea rubra gen. nov., comb. nov., and emendation of Chromatocurvus halotolerans.</title>
        <authorList>
            <person name="Spring S."/>
            <person name="Riedel T."/>
            <person name="Sproer C."/>
            <person name="Yan S."/>
            <person name="Harder J."/>
            <person name="Fuchs B.M."/>
        </authorList>
    </citation>
    <scope>NUCLEOTIDE SEQUENCE [LARGE SCALE GENOMIC DNA]</scope>
    <source>
        <strain evidence="6">NOR51-B</strain>
    </source>
</reference>
<dbReference type="GO" id="GO:0000287">
    <property type="term" value="F:magnesium ion binding"/>
    <property type="evidence" value="ECO:0007669"/>
    <property type="project" value="UniProtKB-UniRule"/>
</dbReference>
<dbReference type="InterPro" id="IPR016188">
    <property type="entry name" value="PurM-like_N"/>
</dbReference>
<dbReference type="NCBIfam" id="TIGR01379">
    <property type="entry name" value="thiL"/>
    <property type="match status" value="1"/>
</dbReference>
<feature type="binding site" evidence="2">
    <location>
        <position position="74"/>
    </location>
    <ligand>
        <name>Mg(2+)</name>
        <dbReference type="ChEBI" id="CHEBI:18420"/>
        <label>3</label>
    </ligand>
</feature>
<name>B8KWB4_9GAMM</name>
<feature type="binding site" evidence="2">
    <location>
        <position position="74"/>
    </location>
    <ligand>
        <name>Mg(2+)</name>
        <dbReference type="ChEBI" id="CHEBI:18420"/>
        <label>2</label>
    </ligand>
</feature>
<keyword evidence="1 2" id="KW-0784">Thiamine biosynthesis</keyword>
<feature type="binding site" evidence="2">
    <location>
        <position position="308"/>
    </location>
    <ligand>
        <name>substrate</name>
    </ligand>
</feature>
<evidence type="ECO:0000256" key="2">
    <source>
        <dbReference type="HAMAP-Rule" id="MF_02128"/>
    </source>
</evidence>
<feature type="binding site" evidence="2">
    <location>
        <position position="216"/>
    </location>
    <ligand>
        <name>ATP</name>
        <dbReference type="ChEBI" id="CHEBI:30616"/>
    </ligand>
</feature>
<evidence type="ECO:0000313" key="5">
    <source>
        <dbReference type="EMBL" id="EED36983.1"/>
    </source>
</evidence>
<proteinExistence type="inferred from homology"/>
<feature type="binding site" evidence="2">
    <location>
        <position position="45"/>
    </location>
    <ligand>
        <name>Mg(2+)</name>
        <dbReference type="ChEBI" id="CHEBI:18420"/>
        <label>1</label>
    </ligand>
</feature>
<dbReference type="SUPFAM" id="SSF56042">
    <property type="entry name" value="PurM C-terminal domain-like"/>
    <property type="match status" value="1"/>
</dbReference>
<evidence type="ECO:0000313" key="6">
    <source>
        <dbReference type="Proteomes" id="UP000004699"/>
    </source>
</evidence>
<dbReference type="PANTHER" id="PTHR30270">
    <property type="entry name" value="THIAMINE-MONOPHOSPHATE KINASE"/>
    <property type="match status" value="1"/>
</dbReference>
<keyword evidence="2 5" id="KW-0808">Transferase</keyword>
<dbReference type="GO" id="GO:0009030">
    <property type="term" value="F:thiamine-phosphate kinase activity"/>
    <property type="evidence" value="ECO:0007669"/>
    <property type="project" value="UniProtKB-UniRule"/>
</dbReference>
<keyword evidence="6" id="KW-1185">Reference proteome</keyword>
<dbReference type="InterPro" id="IPR036921">
    <property type="entry name" value="PurM-like_N_sf"/>
</dbReference>
<dbReference type="Gene3D" id="3.30.1330.10">
    <property type="entry name" value="PurM-like, N-terminal domain"/>
    <property type="match status" value="1"/>
</dbReference>
<comment type="caution">
    <text evidence="2">Lacks conserved residue(s) required for the propagation of feature annotation.</text>
</comment>
<feature type="domain" description="PurM-like C-terminal" evidence="4">
    <location>
        <begin position="149"/>
        <end position="253"/>
    </location>
</feature>
<dbReference type="STRING" id="565045.NOR51B_2936"/>
<dbReference type="RefSeq" id="WP_009021724.1">
    <property type="nucleotide sequence ID" value="NZ_DS999411.1"/>
</dbReference>
<evidence type="ECO:0000259" key="4">
    <source>
        <dbReference type="Pfam" id="PF02769"/>
    </source>
</evidence>
<dbReference type="HOGENOM" id="CLU_046964_3_0_6"/>
<keyword evidence="2 5" id="KW-0418">Kinase</keyword>
<dbReference type="InterPro" id="IPR036676">
    <property type="entry name" value="PurM-like_C_sf"/>
</dbReference>
<feature type="domain" description="PurM-like N-terminal" evidence="3">
    <location>
        <begin position="27"/>
        <end position="137"/>
    </location>
</feature>
<keyword evidence="2" id="KW-0460">Magnesium</keyword>
<dbReference type="Proteomes" id="UP000004699">
    <property type="component" value="Unassembled WGS sequence"/>
</dbReference>
<dbReference type="CDD" id="cd02194">
    <property type="entry name" value="ThiL"/>
    <property type="match status" value="1"/>
</dbReference>
<keyword evidence="2" id="KW-0067">ATP-binding</keyword>
<comment type="catalytic activity">
    <reaction evidence="2">
        <text>thiamine phosphate + ATP = thiamine diphosphate + ADP</text>
        <dbReference type="Rhea" id="RHEA:15913"/>
        <dbReference type="ChEBI" id="CHEBI:30616"/>
        <dbReference type="ChEBI" id="CHEBI:37575"/>
        <dbReference type="ChEBI" id="CHEBI:58937"/>
        <dbReference type="ChEBI" id="CHEBI:456216"/>
        <dbReference type="EC" id="2.7.4.16"/>
    </reaction>
</comment>
<comment type="function">
    <text evidence="2">Catalyzes the ATP-dependent phosphorylation of thiamine-monophosphate (TMP) to form thiamine-pyrophosphate (TPP), the active form of vitamin B1.</text>
</comment>
<feature type="binding site" evidence="2">
    <location>
        <position position="53"/>
    </location>
    <ligand>
        <name>substrate</name>
    </ligand>
</feature>
<sequence>MATAEFELIGRYFASLGGGDRIALGIGDDAAVFDVPEGEQCVVSTDTQVEYVHFFPETLPEDIAYRAVAAAASDLAAMGASPLGMTLALTLPEADELWLHGFSQGLAAAVRDLALPLMGGDTTQGPLTITITVHGSVPRDAAVTRGGARPGDRLCVTGTLGDAAAALALQRGELSGDRLPEAEDVEWLLSRFNRPIARFEWLSFLRAHGSAAIDISDGLLADAEHIAAASGVALTIDSTAIPLSDALRRAAPSEARLFEWALGGGDDYELLCTVPAGCQIPDGLAVIGEVVVGQGVQIDRPTSGAGGYAHFN</sequence>
<dbReference type="GO" id="GO:0005524">
    <property type="term" value="F:ATP binding"/>
    <property type="evidence" value="ECO:0007669"/>
    <property type="project" value="UniProtKB-UniRule"/>
</dbReference>
<dbReference type="GO" id="GO:0009228">
    <property type="term" value="P:thiamine biosynthetic process"/>
    <property type="evidence" value="ECO:0007669"/>
    <property type="project" value="UniProtKB-KW"/>
</dbReference>
<feature type="binding site" evidence="2">
    <location>
        <position position="29"/>
    </location>
    <ligand>
        <name>Mg(2+)</name>
        <dbReference type="ChEBI" id="CHEBI:18420"/>
        <label>3</label>
    </ligand>
</feature>
<dbReference type="Pfam" id="PF02769">
    <property type="entry name" value="AIRS_C"/>
    <property type="match status" value="1"/>
</dbReference>
<feature type="binding site" evidence="2">
    <location>
        <position position="145"/>
    </location>
    <ligand>
        <name>ATP</name>
        <dbReference type="ChEBI" id="CHEBI:30616"/>
    </ligand>
</feature>
<dbReference type="PANTHER" id="PTHR30270:SF0">
    <property type="entry name" value="THIAMINE-MONOPHOSPHATE KINASE"/>
    <property type="match status" value="1"/>
</dbReference>
<dbReference type="Pfam" id="PF00586">
    <property type="entry name" value="AIRS"/>
    <property type="match status" value="1"/>
</dbReference>
<keyword evidence="2" id="KW-0479">Metal-binding</keyword>
<dbReference type="Gene3D" id="3.90.650.10">
    <property type="entry name" value="PurM-like C-terminal domain"/>
    <property type="match status" value="1"/>
</dbReference>
<dbReference type="GO" id="GO:0009229">
    <property type="term" value="P:thiamine diphosphate biosynthetic process"/>
    <property type="evidence" value="ECO:0007669"/>
    <property type="project" value="UniProtKB-UniRule"/>
</dbReference>
<dbReference type="eggNOG" id="COG0611">
    <property type="taxonomic scope" value="Bacteria"/>
</dbReference>
<feature type="binding site" evidence="2">
    <location>
        <position position="214"/>
    </location>
    <ligand>
        <name>Mg(2+)</name>
        <dbReference type="ChEBI" id="CHEBI:18420"/>
        <label>3</label>
    </ligand>
</feature>
<feature type="binding site" evidence="2">
    <location>
        <position position="46"/>
    </location>
    <ligand>
        <name>Mg(2+)</name>
        <dbReference type="ChEBI" id="CHEBI:18420"/>
        <label>1</label>
    </ligand>
</feature>
<dbReference type="PIRSF" id="PIRSF005303">
    <property type="entry name" value="Thiam_monoph_kin"/>
    <property type="match status" value="1"/>
</dbReference>
<feature type="binding site" evidence="2">
    <location>
        <position position="44"/>
    </location>
    <ligand>
        <name>Mg(2+)</name>
        <dbReference type="ChEBI" id="CHEBI:18420"/>
        <label>4</label>
    </ligand>
</feature>
<dbReference type="EMBL" id="DS999411">
    <property type="protein sequence ID" value="EED36983.1"/>
    <property type="molecule type" value="Genomic_DNA"/>
</dbReference>
<comment type="miscellaneous">
    <text evidence="2">Reaction mechanism of ThiL seems to utilize a direct, inline transfer of the gamma-phosphate of ATP to TMP rather than a phosphorylated enzyme intermediate.</text>
</comment>
<feature type="binding site" evidence="2">
    <location>
        <position position="217"/>
    </location>
    <ligand>
        <name>Mg(2+)</name>
        <dbReference type="ChEBI" id="CHEBI:18420"/>
        <label>5</label>
    </ligand>
</feature>
<feature type="binding site" evidence="2">
    <location>
        <position position="121"/>
    </location>
    <ligand>
        <name>Mg(2+)</name>
        <dbReference type="ChEBI" id="CHEBI:18420"/>
        <label>1</label>
    </ligand>
</feature>
<protein>
    <recommendedName>
        <fullName evidence="2">Thiamine-monophosphate kinase</fullName>
        <shortName evidence="2">TMP kinase</shortName>
        <shortName evidence="2">Thiamine-phosphate kinase</shortName>
        <ecNumber evidence="2">2.7.4.16</ecNumber>
    </recommendedName>
</protein>
<dbReference type="InterPro" id="IPR010918">
    <property type="entry name" value="PurM-like_C_dom"/>
</dbReference>
<gene>
    <name evidence="2 5" type="primary">thiL</name>
    <name evidence="5" type="ORF">NOR51B_2936</name>
</gene>
<dbReference type="OrthoDB" id="9802811at2"/>
<keyword evidence="2" id="KW-0547">Nucleotide-binding</keyword>
<dbReference type="InterPro" id="IPR006283">
    <property type="entry name" value="ThiL-like"/>
</dbReference>
<feature type="binding site" evidence="2">
    <location>
        <begin position="120"/>
        <end position="121"/>
    </location>
    <ligand>
        <name>ATP</name>
        <dbReference type="ChEBI" id="CHEBI:30616"/>
    </ligand>
</feature>
<dbReference type="EC" id="2.7.4.16" evidence="2"/>
<dbReference type="UniPathway" id="UPA00060">
    <property type="reaction ID" value="UER00142"/>
</dbReference>
<feature type="binding site" evidence="2">
    <location>
        <position position="46"/>
    </location>
    <ligand>
        <name>Mg(2+)</name>
        <dbReference type="ChEBI" id="CHEBI:18420"/>
        <label>2</label>
    </ligand>
</feature>
<feature type="binding site" evidence="2">
    <location>
        <position position="74"/>
    </location>
    <ligand>
        <name>Mg(2+)</name>
        <dbReference type="ChEBI" id="CHEBI:18420"/>
        <label>4</label>
    </ligand>
</feature>